<accession>A0A563VW91</accession>
<evidence type="ECO:0000313" key="2">
    <source>
        <dbReference type="EMBL" id="VEP15681.1"/>
    </source>
</evidence>
<keyword evidence="3" id="KW-1185">Reference proteome</keyword>
<evidence type="ECO:0000259" key="1">
    <source>
        <dbReference type="Pfam" id="PF00724"/>
    </source>
</evidence>
<dbReference type="InterPro" id="IPR001155">
    <property type="entry name" value="OxRdtase_FMN_N"/>
</dbReference>
<reference evidence="2 3" key="1">
    <citation type="submission" date="2019-01" db="EMBL/GenBank/DDBJ databases">
        <authorList>
            <person name="Brito A."/>
        </authorList>
    </citation>
    <scope>NUCLEOTIDE SEQUENCE [LARGE SCALE GENOMIC DNA]</scope>
    <source>
        <strain evidence="2">1</strain>
    </source>
</reference>
<dbReference type="PANTHER" id="PTHR22893:SF91">
    <property type="entry name" value="NADPH DEHYDROGENASE 2-RELATED"/>
    <property type="match status" value="1"/>
</dbReference>
<dbReference type="GO" id="GO:0010181">
    <property type="term" value="F:FMN binding"/>
    <property type="evidence" value="ECO:0007669"/>
    <property type="project" value="InterPro"/>
</dbReference>
<evidence type="ECO:0000313" key="3">
    <source>
        <dbReference type="Proteomes" id="UP000320055"/>
    </source>
</evidence>
<dbReference type="AlphaFoldDB" id="A0A563VW91"/>
<dbReference type="GO" id="GO:0016491">
    <property type="term" value="F:oxidoreductase activity"/>
    <property type="evidence" value="ECO:0007669"/>
    <property type="project" value="InterPro"/>
</dbReference>
<feature type="domain" description="NADH:flavin oxidoreductase/NADH oxidase N-terminal" evidence="1">
    <location>
        <begin position="2"/>
        <end position="162"/>
    </location>
</feature>
<proteinExistence type="predicted"/>
<sequence length="171" mass="19431">MFRRAAQNALAADFDGVEICANCSYLIDRQSPNSSNEAENSYNIELENKTQLLLTIIEEVASVWDENKVGIKLISDSFFLLAKASGLSSIFYHIINDLNFYNLAYLHLEKPVTNNLFQNEISLIWLKLIHSIYSGTLIIDCQHITQTERETICQDSTDLVSFNNLSKLSIF</sequence>
<name>A0A563VW91_9CYAN</name>
<dbReference type="InterPro" id="IPR045247">
    <property type="entry name" value="Oye-like"/>
</dbReference>
<dbReference type="Proteomes" id="UP000320055">
    <property type="component" value="Unassembled WGS sequence"/>
</dbReference>
<protein>
    <recommendedName>
        <fullName evidence="1">NADH:flavin oxidoreductase/NADH oxidase N-terminal domain-containing protein</fullName>
    </recommendedName>
</protein>
<dbReference type="InterPro" id="IPR013785">
    <property type="entry name" value="Aldolase_TIM"/>
</dbReference>
<dbReference type="Gene3D" id="3.20.20.70">
    <property type="entry name" value="Aldolase class I"/>
    <property type="match status" value="1"/>
</dbReference>
<organism evidence="2 3">
    <name type="scientific">Hyella patelloides LEGE 07179</name>
    <dbReference type="NCBI Taxonomy" id="945734"/>
    <lineage>
        <taxon>Bacteria</taxon>
        <taxon>Bacillati</taxon>
        <taxon>Cyanobacteriota</taxon>
        <taxon>Cyanophyceae</taxon>
        <taxon>Pleurocapsales</taxon>
        <taxon>Hyellaceae</taxon>
        <taxon>Hyella</taxon>
    </lineage>
</organism>
<dbReference type="SUPFAM" id="SSF51395">
    <property type="entry name" value="FMN-linked oxidoreductases"/>
    <property type="match status" value="1"/>
</dbReference>
<dbReference type="EMBL" id="CAACVJ010000290">
    <property type="protein sequence ID" value="VEP15681.1"/>
    <property type="molecule type" value="Genomic_DNA"/>
</dbReference>
<gene>
    <name evidence="2" type="ORF">H1P_360016</name>
</gene>
<dbReference type="Pfam" id="PF00724">
    <property type="entry name" value="Oxidored_FMN"/>
    <property type="match status" value="1"/>
</dbReference>
<dbReference type="PANTHER" id="PTHR22893">
    <property type="entry name" value="NADH OXIDOREDUCTASE-RELATED"/>
    <property type="match status" value="1"/>
</dbReference>